<evidence type="ECO:0000313" key="6">
    <source>
        <dbReference type="Proteomes" id="UP001305779"/>
    </source>
</evidence>
<evidence type="ECO:0000259" key="4">
    <source>
        <dbReference type="Pfam" id="PF02894"/>
    </source>
</evidence>
<keyword evidence="6" id="KW-1185">Reference proteome</keyword>
<keyword evidence="2" id="KW-0560">Oxidoreductase</keyword>
<proteinExistence type="inferred from homology"/>
<dbReference type="InterPro" id="IPR051317">
    <property type="entry name" value="Gfo/Idh/MocA_oxidoreduct"/>
</dbReference>
<comment type="caution">
    <text evidence="5">The sequence shown here is derived from an EMBL/GenBank/DDBJ whole genome shotgun (WGS) entry which is preliminary data.</text>
</comment>
<dbReference type="InterPro" id="IPR036291">
    <property type="entry name" value="NAD(P)-bd_dom_sf"/>
</dbReference>
<dbReference type="Pfam" id="PF01408">
    <property type="entry name" value="GFO_IDH_MocA"/>
    <property type="match status" value="1"/>
</dbReference>
<dbReference type="SUPFAM" id="SSF51735">
    <property type="entry name" value="NAD(P)-binding Rossmann-fold domains"/>
    <property type="match status" value="1"/>
</dbReference>
<accession>A0ABR0F306</accession>
<dbReference type="Proteomes" id="UP001305779">
    <property type="component" value="Unassembled WGS sequence"/>
</dbReference>
<dbReference type="Gene3D" id="3.30.360.10">
    <property type="entry name" value="Dihydrodipicolinate Reductase, domain 2"/>
    <property type="match status" value="1"/>
</dbReference>
<organism evidence="5 6">
    <name type="scientific">Zasmidium cellare</name>
    <name type="common">Wine cellar mold</name>
    <name type="synonym">Racodium cellare</name>
    <dbReference type="NCBI Taxonomy" id="395010"/>
    <lineage>
        <taxon>Eukaryota</taxon>
        <taxon>Fungi</taxon>
        <taxon>Dikarya</taxon>
        <taxon>Ascomycota</taxon>
        <taxon>Pezizomycotina</taxon>
        <taxon>Dothideomycetes</taxon>
        <taxon>Dothideomycetidae</taxon>
        <taxon>Mycosphaerellales</taxon>
        <taxon>Mycosphaerellaceae</taxon>
        <taxon>Zasmidium</taxon>
    </lineage>
</organism>
<dbReference type="EMBL" id="JAXOVC010000001">
    <property type="protein sequence ID" value="KAK4507790.1"/>
    <property type="molecule type" value="Genomic_DNA"/>
</dbReference>
<feature type="domain" description="Gfo/Idh/MocA-like oxidoreductase N-terminal" evidence="3">
    <location>
        <begin position="7"/>
        <end position="126"/>
    </location>
</feature>
<dbReference type="PANTHER" id="PTHR43708:SF5">
    <property type="entry name" value="CONSERVED EXPRESSED OXIDOREDUCTASE (EUROFUNG)-RELATED"/>
    <property type="match status" value="1"/>
</dbReference>
<dbReference type="InterPro" id="IPR004104">
    <property type="entry name" value="Gfo/Idh/MocA-like_OxRdtase_C"/>
</dbReference>
<dbReference type="InterPro" id="IPR000683">
    <property type="entry name" value="Gfo/Idh/MocA-like_OxRdtase_N"/>
</dbReference>
<dbReference type="Gene3D" id="3.40.50.720">
    <property type="entry name" value="NAD(P)-binding Rossmann-like Domain"/>
    <property type="match status" value="1"/>
</dbReference>
<comment type="similarity">
    <text evidence="1">Belongs to the Gfo/Idh/MocA family.</text>
</comment>
<evidence type="ECO:0000256" key="2">
    <source>
        <dbReference type="ARBA" id="ARBA00023002"/>
    </source>
</evidence>
<dbReference type="PANTHER" id="PTHR43708">
    <property type="entry name" value="CONSERVED EXPRESSED OXIDOREDUCTASE (EUROFUNG)"/>
    <property type="match status" value="1"/>
</dbReference>
<protein>
    <recommendedName>
        <fullName evidence="7">Oxidoreductase</fullName>
    </recommendedName>
</protein>
<feature type="domain" description="Gfo/Idh/MocA-like oxidoreductase C-terminal" evidence="4">
    <location>
        <begin position="144"/>
        <end position="369"/>
    </location>
</feature>
<evidence type="ECO:0008006" key="7">
    <source>
        <dbReference type="Google" id="ProtNLM"/>
    </source>
</evidence>
<sequence>MGQEPLGVGIIGYGSSARVFHIPFISASPSFQLRAVVQRQTRAGQPDAAIELPDVTLYRSVDDLLQDDKVDVVIVTTPPASHFQLASEALESGKHVVVEKPFTPTYDEAEKLVQRASKSNKLLTVYQNRRWDSDFVALSNLKARGVLGRVVDFDSHFDRFRPEAPVHTWKADPGPGNGAIYDLGSHLIDQAVHLFGMPERVTGFVYSQRSATSNPTNLDDSFTVLLHYADGMLATIRAGVMSPQQEQLRFWVRGDRGSFRKTGFDPQEAQLKKGLGPSDPGFAVEEDQHKRGFVSLAVERDGAVTISEEEVVDDVPLEQRTYAEFYRRLALAMRAGDASLLPVAPEEAAQVIRLVELVKESSALGRTLQV</sequence>
<reference evidence="5 6" key="1">
    <citation type="journal article" date="2023" name="G3 (Bethesda)">
        <title>A chromosome-level genome assembly of Zasmidium syzygii isolated from banana leaves.</title>
        <authorList>
            <person name="van Westerhoven A.C."/>
            <person name="Mehrabi R."/>
            <person name="Talebi R."/>
            <person name="Steentjes M.B.F."/>
            <person name="Corcolon B."/>
            <person name="Chong P.A."/>
            <person name="Kema G.H.J."/>
            <person name="Seidl M.F."/>
        </authorList>
    </citation>
    <scope>NUCLEOTIDE SEQUENCE [LARGE SCALE GENOMIC DNA]</scope>
    <source>
        <strain evidence="5 6">P124</strain>
    </source>
</reference>
<evidence type="ECO:0000256" key="1">
    <source>
        <dbReference type="ARBA" id="ARBA00010928"/>
    </source>
</evidence>
<name>A0ABR0F306_ZASCE</name>
<evidence type="ECO:0000313" key="5">
    <source>
        <dbReference type="EMBL" id="KAK4507790.1"/>
    </source>
</evidence>
<dbReference type="Pfam" id="PF02894">
    <property type="entry name" value="GFO_IDH_MocA_C"/>
    <property type="match status" value="1"/>
</dbReference>
<gene>
    <name evidence="5" type="ORF">PRZ48_001525</name>
</gene>
<evidence type="ECO:0000259" key="3">
    <source>
        <dbReference type="Pfam" id="PF01408"/>
    </source>
</evidence>